<evidence type="ECO:0000313" key="1">
    <source>
        <dbReference type="EMBL" id="GJT43306.1"/>
    </source>
</evidence>
<reference evidence="1" key="2">
    <citation type="submission" date="2022-01" db="EMBL/GenBank/DDBJ databases">
        <authorList>
            <person name="Yamashiro T."/>
            <person name="Shiraishi A."/>
            <person name="Satake H."/>
            <person name="Nakayama K."/>
        </authorList>
    </citation>
    <scope>NUCLEOTIDE SEQUENCE</scope>
</reference>
<reference evidence="1" key="1">
    <citation type="journal article" date="2022" name="Int. J. Mol. Sci.">
        <title>Draft Genome of Tanacetum Coccineum: Genomic Comparison of Closely Related Tanacetum-Family Plants.</title>
        <authorList>
            <person name="Yamashiro T."/>
            <person name="Shiraishi A."/>
            <person name="Nakayama K."/>
            <person name="Satake H."/>
        </authorList>
    </citation>
    <scope>NUCLEOTIDE SEQUENCE</scope>
</reference>
<gene>
    <name evidence="1" type="ORF">Tco_0952021</name>
</gene>
<comment type="caution">
    <text evidence="1">The sequence shown here is derived from an EMBL/GenBank/DDBJ whole genome shotgun (WGS) entry which is preliminary data.</text>
</comment>
<dbReference type="EMBL" id="BQNB010015717">
    <property type="protein sequence ID" value="GJT43306.1"/>
    <property type="molecule type" value="Genomic_DNA"/>
</dbReference>
<sequence>MGHGARFTIYPVDNRVVVSWVTVCREVARWHARIMLFEGLRSLCSSWPRAGYASLQLRGAHVSCGRVWIMFLAGQLAFGYFGSFQSSVSFVRAEDIARIRSAQLLAVSGLVCYPHTLLGARIVVTVHLSLFSPFDEGCGHVS</sequence>
<accession>A0ABQ5DYM1</accession>
<keyword evidence="2" id="KW-1185">Reference proteome</keyword>
<dbReference type="Proteomes" id="UP001151760">
    <property type="component" value="Unassembled WGS sequence"/>
</dbReference>
<organism evidence="1 2">
    <name type="scientific">Tanacetum coccineum</name>
    <dbReference type="NCBI Taxonomy" id="301880"/>
    <lineage>
        <taxon>Eukaryota</taxon>
        <taxon>Viridiplantae</taxon>
        <taxon>Streptophyta</taxon>
        <taxon>Embryophyta</taxon>
        <taxon>Tracheophyta</taxon>
        <taxon>Spermatophyta</taxon>
        <taxon>Magnoliopsida</taxon>
        <taxon>eudicotyledons</taxon>
        <taxon>Gunneridae</taxon>
        <taxon>Pentapetalae</taxon>
        <taxon>asterids</taxon>
        <taxon>campanulids</taxon>
        <taxon>Asterales</taxon>
        <taxon>Asteraceae</taxon>
        <taxon>Asteroideae</taxon>
        <taxon>Anthemideae</taxon>
        <taxon>Anthemidinae</taxon>
        <taxon>Tanacetum</taxon>
    </lineage>
</organism>
<name>A0ABQ5DYM1_9ASTR</name>
<protein>
    <submittedName>
        <fullName evidence="1">Uncharacterized protein</fullName>
    </submittedName>
</protein>
<proteinExistence type="predicted"/>
<evidence type="ECO:0000313" key="2">
    <source>
        <dbReference type="Proteomes" id="UP001151760"/>
    </source>
</evidence>